<reference evidence="3 4" key="1">
    <citation type="submission" date="2020-10" db="EMBL/GenBank/DDBJ databases">
        <title>Degradation of 1,4-Dioxane by Xanthobacter sp. YN2, via a Novel Group-2 Soluble Di-Iron Monooxygenase.</title>
        <authorList>
            <person name="Ma F."/>
            <person name="Wang Y."/>
            <person name="Yang J."/>
            <person name="Guo H."/>
            <person name="Su D."/>
            <person name="Yu L."/>
        </authorList>
    </citation>
    <scope>NUCLEOTIDE SEQUENCE [LARGE SCALE GENOMIC DNA]</scope>
    <source>
        <strain evidence="3 4">YN2</strain>
    </source>
</reference>
<name>A0A974SKM1_9HYPH</name>
<sequence>MPLAYDHLMSLTLRDRPFSYCERDTMLYGLSIGMGRDPLDKAELPFVYEGAGLRAVPTMAVVLASTGIIRQTGVDFSRVLHGEQRLTLHRPLPASGAILADSRVVEAYDKGPERGAVLLLETRARDAGDGADLFTFVMTIMARGDGGFGGASGAGPDPHPVPDRAPDHAVALATRPDAALLYRLNGDRNPLHADPDIARRAGFDRPVLHGLCTYGIACRAVLKAVAGHDPAAIRAFDARFSSPVFPGDEIVTDIWRDGPVVSFRCRVPERGAVVLNNGRGLLAEEAFA</sequence>
<dbReference type="InterPro" id="IPR002539">
    <property type="entry name" value="MaoC-like_dom"/>
</dbReference>
<dbReference type="GO" id="GO:0004300">
    <property type="term" value="F:enoyl-CoA hydratase activity"/>
    <property type="evidence" value="ECO:0007669"/>
    <property type="project" value="TreeGrafter"/>
</dbReference>
<dbReference type="EMBL" id="CP063362">
    <property type="protein sequence ID" value="QRG08632.1"/>
    <property type="molecule type" value="Genomic_DNA"/>
</dbReference>
<feature type="domain" description="MaoC-like" evidence="1">
    <location>
        <begin position="162"/>
        <end position="261"/>
    </location>
</feature>
<evidence type="ECO:0000313" key="4">
    <source>
        <dbReference type="Proteomes" id="UP000596427"/>
    </source>
</evidence>
<dbReference type="CDD" id="cd03448">
    <property type="entry name" value="HDE_HSD"/>
    <property type="match status" value="1"/>
</dbReference>
<dbReference type="GO" id="GO:0006635">
    <property type="term" value="P:fatty acid beta-oxidation"/>
    <property type="evidence" value="ECO:0007669"/>
    <property type="project" value="TreeGrafter"/>
</dbReference>
<dbReference type="AlphaFoldDB" id="A0A974SKM1"/>
<gene>
    <name evidence="3" type="ORF">EZH22_10290</name>
</gene>
<dbReference type="GO" id="GO:0003857">
    <property type="term" value="F:(3S)-3-hydroxyacyl-CoA dehydrogenase (NAD+) activity"/>
    <property type="evidence" value="ECO:0007669"/>
    <property type="project" value="TreeGrafter"/>
</dbReference>
<evidence type="ECO:0000259" key="2">
    <source>
        <dbReference type="Pfam" id="PF22622"/>
    </source>
</evidence>
<dbReference type="PANTHER" id="PTHR13078">
    <property type="entry name" value="PEROXISOMAL MULTIFUNCTIONAL ENZYME TYPE 2-RELATED"/>
    <property type="match status" value="1"/>
</dbReference>
<accession>A0A974SKM1</accession>
<proteinExistence type="predicted"/>
<dbReference type="RefSeq" id="WP_203195543.1">
    <property type="nucleotide sequence ID" value="NZ_CP063362.1"/>
</dbReference>
<dbReference type="KEGG" id="xdi:EZH22_10290"/>
<dbReference type="Pfam" id="PF22622">
    <property type="entry name" value="MFE-2_hydrat-2_N"/>
    <property type="match status" value="1"/>
</dbReference>
<evidence type="ECO:0000313" key="3">
    <source>
        <dbReference type="EMBL" id="QRG08632.1"/>
    </source>
</evidence>
<evidence type="ECO:0000259" key="1">
    <source>
        <dbReference type="Pfam" id="PF01575"/>
    </source>
</evidence>
<dbReference type="SUPFAM" id="SSF54637">
    <property type="entry name" value="Thioesterase/thiol ester dehydrase-isomerase"/>
    <property type="match status" value="2"/>
</dbReference>
<dbReference type="Proteomes" id="UP000596427">
    <property type="component" value="Chromosome"/>
</dbReference>
<dbReference type="Gene3D" id="3.10.129.10">
    <property type="entry name" value="Hotdog Thioesterase"/>
    <property type="match status" value="1"/>
</dbReference>
<dbReference type="PANTHER" id="PTHR13078:SF56">
    <property type="entry name" value="PEROXISOMAL MULTIFUNCTIONAL ENZYME TYPE 2"/>
    <property type="match status" value="1"/>
</dbReference>
<protein>
    <submittedName>
        <fullName evidence="3">MaoC family dehydratase N-terminal domain-containing protein</fullName>
    </submittedName>
</protein>
<dbReference type="GO" id="GO:0044594">
    <property type="term" value="F:17-beta-hydroxysteroid dehydrogenase (NAD+) activity"/>
    <property type="evidence" value="ECO:0007669"/>
    <property type="project" value="TreeGrafter"/>
</dbReference>
<dbReference type="InterPro" id="IPR054357">
    <property type="entry name" value="MFE-2_N"/>
</dbReference>
<keyword evidence="4" id="KW-1185">Reference proteome</keyword>
<dbReference type="Pfam" id="PF01575">
    <property type="entry name" value="MaoC_dehydratas"/>
    <property type="match status" value="1"/>
</dbReference>
<organism evidence="3 4">
    <name type="scientific">Xanthobacter dioxanivorans</name>
    <dbReference type="NCBI Taxonomy" id="2528964"/>
    <lineage>
        <taxon>Bacteria</taxon>
        <taxon>Pseudomonadati</taxon>
        <taxon>Pseudomonadota</taxon>
        <taxon>Alphaproteobacteria</taxon>
        <taxon>Hyphomicrobiales</taxon>
        <taxon>Xanthobacteraceae</taxon>
        <taxon>Xanthobacter</taxon>
    </lineage>
</organism>
<feature type="domain" description="Peroxisomal multifunctional enzyme type 2-like N-terminal" evidence="2">
    <location>
        <begin position="18"/>
        <end position="144"/>
    </location>
</feature>
<dbReference type="InterPro" id="IPR029069">
    <property type="entry name" value="HotDog_dom_sf"/>
</dbReference>